<comment type="caution">
    <text evidence="1">The sequence shown here is derived from an EMBL/GenBank/DDBJ whole genome shotgun (WGS) entry which is preliminary data.</text>
</comment>
<keyword evidence="2" id="KW-1185">Reference proteome</keyword>
<reference evidence="1" key="1">
    <citation type="submission" date="2021-06" db="EMBL/GenBank/DDBJ databases">
        <authorList>
            <person name="Kallberg Y."/>
            <person name="Tangrot J."/>
            <person name="Rosling A."/>
        </authorList>
    </citation>
    <scope>NUCLEOTIDE SEQUENCE</scope>
    <source>
        <strain evidence="1">CL551</strain>
    </source>
</reference>
<gene>
    <name evidence="1" type="ORF">AMORRO_LOCUS11819</name>
</gene>
<dbReference type="AlphaFoldDB" id="A0A9N9HMQ3"/>
<sequence>EEDEESSNSDQEELSTAGMINNYQGRYGYGHPRSSNIIQVNQQHNYRAILRGSKGKRGTNRGSVYRISDLSNQRLTNIKIEFLPPNTTAHLQPMDTEDIQKNKINIKEAINYVAESWNEVTELTIVNCWKKTGILPLVFNDENIHQESSRQEECQIGELLSNFTSKETNPTIIQEIQCYITITNANIPTEEPLNDAQIVEIVLAEQLEDEQGDPDD</sequence>
<name>A0A9N9HMQ3_9GLOM</name>
<feature type="non-terminal residue" evidence="1">
    <location>
        <position position="216"/>
    </location>
</feature>
<evidence type="ECO:0000313" key="2">
    <source>
        <dbReference type="Proteomes" id="UP000789342"/>
    </source>
</evidence>
<protein>
    <submittedName>
        <fullName evidence="1">6623_t:CDS:1</fullName>
    </submittedName>
</protein>
<organism evidence="1 2">
    <name type="scientific">Acaulospora morrowiae</name>
    <dbReference type="NCBI Taxonomy" id="94023"/>
    <lineage>
        <taxon>Eukaryota</taxon>
        <taxon>Fungi</taxon>
        <taxon>Fungi incertae sedis</taxon>
        <taxon>Mucoromycota</taxon>
        <taxon>Glomeromycotina</taxon>
        <taxon>Glomeromycetes</taxon>
        <taxon>Diversisporales</taxon>
        <taxon>Acaulosporaceae</taxon>
        <taxon>Acaulospora</taxon>
    </lineage>
</organism>
<dbReference type="Proteomes" id="UP000789342">
    <property type="component" value="Unassembled WGS sequence"/>
</dbReference>
<dbReference type="EMBL" id="CAJVPV010015942">
    <property type="protein sequence ID" value="CAG8695151.1"/>
    <property type="molecule type" value="Genomic_DNA"/>
</dbReference>
<feature type="non-terminal residue" evidence="1">
    <location>
        <position position="1"/>
    </location>
</feature>
<proteinExistence type="predicted"/>
<evidence type="ECO:0000313" key="1">
    <source>
        <dbReference type="EMBL" id="CAG8695151.1"/>
    </source>
</evidence>
<accession>A0A9N9HMQ3</accession>
<dbReference type="OrthoDB" id="2444141at2759"/>